<dbReference type="Proteomes" id="UP001153620">
    <property type="component" value="Chromosome 1"/>
</dbReference>
<dbReference type="InterPro" id="IPR001841">
    <property type="entry name" value="Znf_RING"/>
</dbReference>
<dbReference type="EMBL" id="OU895877">
    <property type="protein sequence ID" value="CAG9799792.1"/>
    <property type="molecule type" value="Genomic_DNA"/>
</dbReference>
<dbReference type="PROSITE" id="PS50089">
    <property type="entry name" value="ZF_RING_2"/>
    <property type="match status" value="1"/>
</dbReference>
<evidence type="ECO:0000256" key="2">
    <source>
        <dbReference type="ARBA" id="ARBA00022833"/>
    </source>
</evidence>
<keyword evidence="4" id="KW-0812">Transmembrane</keyword>
<evidence type="ECO:0000259" key="5">
    <source>
        <dbReference type="PROSITE" id="PS50089"/>
    </source>
</evidence>
<evidence type="ECO:0000256" key="4">
    <source>
        <dbReference type="SAM" id="Phobius"/>
    </source>
</evidence>
<dbReference type="Gene3D" id="3.30.40.10">
    <property type="entry name" value="Zinc/RING finger domain, C3HC4 (zinc finger)"/>
    <property type="match status" value="1"/>
</dbReference>
<dbReference type="OrthoDB" id="10251219at2759"/>
<evidence type="ECO:0000256" key="3">
    <source>
        <dbReference type="PROSITE-ProRule" id="PRU00175"/>
    </source>
</evidence>
<feature type="domain" description="RING-type" evidence="5">
    <location>
        <begin position="275"/>
        <end position="310"/>
    </location>
</feature>
<keyword evidence="4" id="KW-0472">Membrane</keyword>
<protein>
    <recommendedName>
        <fullName evidence="5">RING-type domain-containing protein</fullName>
    </recommendedName>
</protein>
<dbReference type="InterPro" id="IPR042496">
    <property type="entry name" value="CGRF1"/>
</dbReference>
<keyword evidence="1 3" id="KW-0479">Metal-binding</keyword>
<keyword evidence="7" id="KW-1185">Reference proteome</keyword>
<keyword evidence="4" id="KW-1133">Transmembrane helix</keyword>
<sequence length="360" mass="40714">MINSVLLTSSISTIFPLVAFIITVIAFILLFFVKVVNQGDVIRQSSMSINATVQIPQIKMTKVHIPFTFRLETQKDSDEAVKFVISSNVKYTLQAFFNVSIRELHMSMWRSWNEIRESVHTRHESIIDPAHCKQLAVDLRDQQPHAEERTIVIKSLGDLNLGKAPRQAYPLVVFLIKADCENENLDDTVLLMNVIHIRDTQCPLPTSVLAQYLKQASGQLSCLKQLYLSSVDSDGEYSYSKTGSLSLAEPVACTSDSLPILCSDTLMPENNDQLCVVCRFYPLSRALLPCRHTVLCAICFSKLDRCPICRSPITSYFCIRSEDYISSHTTIIQEPKSRTSFIDAINDFINDRLTDFLGFR</sequence>
<dbReference type="PANTHER" id="PTHR15379">
    <property type="entry name" value="CELL GROWTH REGULATOR WITH RING FINGER DOMAIN PROTEIN 1"/>
    <property type="match status" value="1"/>
</dbReference>
<accession>A0A9N9RP07</accession>
<dbReference type="GO" id="GO:0008270">
    <property type="term" value="F:zinc ion binding"/>
    <property type="evidence" value="ECO:0007669"/>
    <property type="project" value="UniProtKB-KW"/>
</dbReference>
<dbReference type="PANTHER" id="PTHR15379:SF2">
    <property type="entry name" value="CELL GROWTH REGULATOR WITH RING FINGER DOMAIN PROTEIN 1"/>
    <property type="match status" value="1"/>
</dbReference>
<proteinExistence type="predicted"/>
<name>A0A9N9RP07_9DIPT</name>
<dbReference type="InterPro" id="IPR013083">
    <property type="entry name" value="Znf_RING/FYVE/PHD"/>
</dbReference>
<evidence type="ECO:0000256" key="1">
    <source>
        <dbReference type="ARBA" id="ARBA00022771"/>
    </source>
</evidence>
<evidence type="ECO:0000313" key="6">
    <source>
        <dbReference type="EMBL" id="CAG9799792.1"/>
    </source>
</evidence>
<dbReference type="Pfam" id="PF13920">
    <property type="entry name" value="zf-C3HC4_3"/>
    <property type="match status" value="1"/>
</dbReference>
<dbReference type="AlphaFoldDB" id="A0A9N9RP07"/>
<dbReference type="SUPFAM" id="SSF57850">
    <property type="entry name" value="RING/U-box"/>
    <property type="match status" value="1"/>
</dbReference>
<keyword evidence="2" id="KW-0862">Zinc</keyword>
<reference evidence="6" key="1">
    <citation type="submission" date="2022-01" db="EMBL/GenBank/DDBJ databases">
        <authorList>
            <person name="King R."/>
        </authorList>
    </citation>
    <scope>NUCLEOTIDE SEQUENCE</scope>
</reference>
<reference evidence="6" key="2">
    <citation type="submission" date="2022-10" db="EMBL/GenBank/DDBJ databases">
        <authorList>
            <consortium name="ENA_rothamsted_submissions"/>
            <consortium name="culmorum"/>
            <person name="King R."/>
        </authorList>
    </citation>
    <scope>NUCLEOTIDE SEQUENCE</scope>
</reference>
<keyword evidence="1 3" id="KW-0863">Zinc-finger</keyword>
<dbReference type="GO" id="GO:0030308">
    <property type="term" value="P:negative regulation of cell growth"/>
    <property type="evidence" value="ECO:0007669"/>
    <property type="project" value="TreeGrafter"/>
</dbReference>
<gene>
    <name evidence="6" type="ORF">CHIRRI_LOCUS2750</name>
</gene>
<evidence type="ECO:0000313" key="7">
    <source>
        <dbReference type="Proteomes" id="UP001153620"/>
    </source>
</evidence>
<organism evidence="6 7">
    <name type="scientific">Chironomus riparius</name>
    <dbReference type="NCBI Taxonomy" id="315576"/>
    <lineage>
        <taxon>Eukaryota</taxon>
        <taxon>Metazoa</taxon>
        <taxon>Ecdysozoa</taxon>
        <taxon>Arthropoda</taxon>
        <taxon>Hexapoda</taxon>
        <taxon>Insecta</taxon>
        <taxon>Pterygota</taxon>
        <taxon>Neoptera</taxon>
        <taxon>Endopterygota</taxon>
        <taxon>Diptera</taxon>
        <taxon>Nematocera</taxon>
        <taxon>Chironomoidea</taxon>
        <taxon>Chironomidae</taxon>
        <taxon>Chironominae</taxon>
        <taxon>Chironomus</taxon>
    </lineage>
</organism>
<feature type="transmembrane region" description="Helical" evidence="4">
    <location>
        <begin position="14"/>
        <end position="33"/>
    </location>
</feature>